<dbReference type="STRING" id="431943.CKL_2786"/>
<dbReference type="GO" id="GO:0016163">
    <property type="term" value="F:nitrogenase activity"/>
    <property type="evidence" value="ECO:0007669"/>
    <property type="project" value="UniProtKB-EC"/>
</dbReference>
<dbReference type="Gene3D" id="3.40.50.1980">
    <property type="entry name" value="Nitrogenase molybdenum iron protein domain"/>
    <property type="match status" value="1"/>
</dbReference>
<keyword evidence="2" id="KW-1185">Reference proteome</keyword>
<evidence type="ECO:0000313" key="2">
    <source>
        <dbReference type="Proteomes" id="UP000002411"/>
    </source>
</evidence>
<dbReference type="SUPFAM" id="SSF53807">
    <property type="entry name" value="Helical backbone' metal receptor"/>
    <property type="match status" value="1"/>
</dbReference>
<dbReference type="EMBL" id="CP000673">
    <property type="protein sequence ID" value="EDK34798.1"/>
    <property type="molecule type" value="Genomic_DNA"/>
</dbReference>
<accession>A5N102</accession>
<dbReference type="KEGG" id="ckl:CKL_2786"/>
<evidence type="ECO:0000313" key="1">
    <source>
        <dbReference type="EMBL" id="EDK34798.1"/>
    </source>
</evidence>
<sequence>MKNSSHNIRLSVTEQQNYEILNILNEYHPDIYFSRHPGTTVWAIKQGIPALCVNDEYMIFGYRGTLNFAYSVLDTINNRSFEKNLASRVKLPYTDWWYEQNNSTFLKKGMVI</sequence>
<protein>
    <submittedName>
        <fullName evidence="1">NifD9</fullName>
        <ecNumber evidence="1">1.18.6.1</ecNumber>
    </submittedName>
</protein>
<gene>
    <name evidence="1" type="primary">nifD9</name>
    <name evidence="1" type="ordered locus">CKL_2786</name>
</gene>
<keyword evidence="1" id="KW-0560">Oxidoreductase</keyword>
<dbReference type="eggNOG" id="COG2710">
    <property type="taxonomic scope" value="Bacteria"/>
</dbReference>
<dbReference type="HOGENOM" id="CLU_2141539_0_0_9"/>
<dbReference type="Proteomes" id="UP000002411">
    <property type="component" value="Chromosome"/>
</dbReference>
<dbReference type="EC" id="1.18.6.1" evidence="1"/>
<name>A5N102_CLOK5</name>
<reference evidence="1 2" key="1">
    <citation type="journal article" date="2008" name="Proc. Natl. Acad. Sci. U.S.A.">
        <title>The genome of Clostridium kluyveri, a strict anaerobe with unique metabolic features.</title>
        <authorList>
            <person name="Seedorf H."/>
            <person name="Fricke W.F."/>
            <person name="Veith B."/>
            <person name="Brueggemann H."/>
            <person name="Liesegang H."/>
            <person name="Strittmatter A."/>
            <person name="Miethke M."/>
            <person name="Buckel W."/>
            <person name="Hinderberger J."/>
            <person name="Li F."/>
            <person name="Hagemeier C."/>
            <person name="Thauer R.K."/>
            <person name="Gottschalk G."/>
        </authorList>
    </citation>
    <scope>NUCLEOTIDE SEQUENCE [LARGE SCALE GENOMIC DNA]</scope>
    <source>
        <strain evidence="2">ATCC 8527 / DSM 555 / NCIMB 10680</strain>
    </source>
</reference>
<dbReference type="AlphaFoldDB" id="A5N102"/>
<organism evidence="1 2">
    <name type="scientific">Clostridium kluyveri (strain ATCC 8527 / DSM 555 / NBRC 12016 / NCIMB 10680 / K1)</name>
    <dbReference type="NCBI Taxonomy" id="431943"/>
    <lineage>
        <taxon>Bacteria</taxon>
        <taxon>Bacillati</taxon>
        <taxon>Bacillota</taxon>
        <taxon>Clostridia</taxon>
        <taxon>Eubacteriales</taxon>
        <taxon>Clostridiaceae</taxon>
        <taxon>Clostridium</taxon>
    </lineage>
</organism>
<proteinExistence type="predicted"/>